<keyword evidence="3" id="KW-1185">Reference proteome</keyword>
<dbReference type="OrthoDB" id="4747837at2"/>
<dbReference type="Proteomes" id="UP000247781">
    <property type="component" value="Unassembled WGS sequence"/>
</dbReference>
<dbReference type="EMBL" id="QJJU01000012">
    <property type="protein sequence ID" value="PXX06848.1"/>
    <property type="molecule type" value="Genomic_DNA"/>
</dbReference>
<proteinExistence type="predicted"/>
<dbReference type="RefSeq" id="WP_110317549.1">
    <property type="nucleotide sequence ID" value="NZ_QJJU01000012.1"/>
</dbReference>
<name>A0A318HKX7_9MYCO</name>
<keyword evidence="1" id="KW-0472">Membrane</keyword>
<dbReference type="AlphaFoldDB" id="A0A318HKX7"/>
<gene>
    <name evidence="2" type="ORF">C8E89_11254</name>
</gene>
<organism evidence="2 3">
    <name type="scientific">Mycolicibacterium moriokaense</name>
    <dbReference type="NCBI Taxonomy" id="39691"/>
    <lineage>
        <taxon>Bacteria</taxon>
        <taxon>Bacillati</taxon>
        <taxon>Actinomycetota</taxon>
        <taxon>Actinomycetes</taxon>
        <taxon>Mycobacteriales</taxon>
        <taxon>Mycobacteriaceae</taxon>
        <taxon>Mycolicibacterium</taxon>
    </lineage>
</organism>
<keyword evidence="1" id="KW-1133">Transmembrane helix</keyword>
<feature type="transmembrane region" description="Helical" evidence="1">
    <location>
        <begin position="7"/>
        <end position="29"/>
    </location>
</feature>
<protein>
    <submittedName>
        <fullName evidence="2">Uncharacterized protein</fullName>
    </submittedName>
</protein>
<accession>A0A318HKX7</accession>
<evidence type="ECO:0000313" key="3">
    <source>
        <dbReference type="Proteomes" id="UP000247781"/>
    </source>
</evidence>
<feature type="transmembrane region" description="Helical" evidence="1">
    <location>
        <begin position="35"/>
        <end position="57"/>
    </location>
</feature>
<reference evidence="3" key="1">
    <citation type="submission" date="2018-05" db="EMBL/GenBank/DDBJ databases">
        <authorList>
            <person name="Deangelis K."/>
            <person name="Huntemann M."/>
            <person name="Clum A."/>
            <person name="Pillay M."/>
            <person name="Palaniappan K."/>
            <person name="Varghese N."/>
            <person name="Mikhailova N."/>
            <person name="Stamatis D."/>
            <person name="Reddy T."/>
            <person name="Daum C."/>
            <person name="Shapiro N."/>
            <person name="Ivanova N."/>
            <person name="Kyrpides N."/>
            <person name="Woyke T."/>
        </authorList>
    </citation>
    <scope>NUCLEOTIDE SEQUENCE [LARGE SCALE GENOMIC DNA]</scope>
    <source>
        <strain evidence="3">GAS496</strain>
    </source>
</reference>
<sequence length="67" mass="7335">MSWRKTYTGYSIGCAAVWAVILVLVAVAYPDRLHTFLLVAGGWLIGWISATIARSVYPPPKPKNSVT</sequence>
<evidence type="ECO:0000313" key="2">
    <source>
        <dbReference type="EMBL" id="PXX06848.1"/>
    </source>
</evidence>
<reference evidence="2 3" key="2">
    <citation type="submission" date="2018-06" db="EMBL/GenBank/DDBJ databases">
        <title>Sequencing of bacterial isolates from soil warming experiment in Harvard Forest, Massachusetts, USA.</title>
        <authorList>
            <person name="Deangelis K.PhD."/>
        </authorList>
    </citation>
    <scope>NUCLEOTIDE SEQUENCE [LARGE SCALE GENOMIC DNA]</scope>
    <source>
        <strain evidence="2 3">GAS496</strain>
    </source>
</reference>
<keyword evidence="1" id="KW-0812">Transmembrane</keyword>
<evidence type="ECO:0000256" key="1">
    <source>
        <dbReference type="SAM" id="Phobius"/>
    </source>
</evidence>
<comment type="caution">
    <text evidence="2">The sequence shown here is derived from an EMBL/GenBank/DDBJ whole genome shotgun (WGS) entry which is preliminary data.</text>
</comment>